<protein>
    <submittedName>
        <fullName evidence="2">Uncharacterized protein</fullName>
    </submittedName>
</protein>
<accession>A0ABS8W2E7</accession>
<reference evidence="2 3" key="1">
    <citation type="journal article" date="2021" name="BMC Genomics">
        <title>Datura genome reveals duplications of psychoactive alkaloid biosynthetic genes and high mutation rate following tissue culture.</title>
        <authorList>
            <person name="Rajewski A."/>
            <person name="Carter-House D."/>
            <person name="Stajich J."/>
            <person name="Litt A."/>
        </authorList>
    </citation>
    <scope>NUCLEOTIDE SEQUENCE [LARGE SCALE GENOMIC DNA]</scope>
    <source>
        <strain evidence="2">AR-01</strain>
    </source>
</reference>
<feature type="non-terminal residue" evidence="2">
    <location>
        <position position="1"/>
    </location>
</feature>
<dbReference type="Proteomes" id="UP000823775">
    <property type="component" value="Unassembled WGS sequence"/>
</dbReference>
<keyword evidence="3" id="KW-1185">Reference proteome</keyword>
<evidence type="ECO:0000256" key="1">
    <source>
        <dbReference type="SAM" id="MobiDB-lite"/>
    </source>
</evidence>
<sequence length="122" mass="13840">WFAGGEKREDARVREDMEVRHCDERREEGTKRELGVFGEEGCWLKRKRWVQGTYGGRRHLGFTGNGRKGREGFIRLWKSVGVSDRGGKWVVDVFRPTVAEIDDGNDEGGGEREGAAPMEEGN</sequence>
<evidence type="ECO:0000313" key="2">
    <source>
        <dbReference type="EMBL" id="MCE2055665.1"/>
    </source>
</evidence>
<proteinExistence type="predicted"/>
<name>A0ABS8W2E7_DATST</name>
<organism evidence="2 3">
    <name type="scientific">Datura stramonium</name>
    <name type="common">Jimsonweed</name>
    <name type="synonym">Common thornapple</name>
    <dbReference type="NCBI Taxonomy" id="4076"/>
    <lineage>
        <taxon>Eukaryota</taxon>
        <taxon>Viridiplantae</taxon>
        <taxon>Streptophyta</taxon>
        <taxon>Embryophyta</taxon>
        <taxon>Tracheophyta</taxon>
        <taxon>Spermatophyta</taxon>
        <taxon>Magnoliopsida</taxon>
        <taxon>eudicotyledons</taxon>
        <taxon>Gunneridae</taxon>
        <taxon>Pentapetalae</taxon>
        <taxon>asterids</taxon>
        <taxon>lamiids</taxon>
        <taxon>Solanales</taxon>
        <taxon>Solanaceae</taxon>
        <taxon>Solanoideae</taxon>
        <taxon>Datureae</taxon>
        <taxon>Datura</taxon>
    </lineage>
</organism>
<evidence type="ECO:0000313" key="3">
    <source>
        <dbReference type="Proteomes" id="UP000823775"/>
    </source>
</evidence>
<feature type="region of interest" description="Disordered" evidence="1">
    <location>
        <begin position="100"/>
        <end position="122"/>
    </location>
</feature>
<dbReference type="EMBL" id="JACEIK010006427">
    <property type="protein sequence ID" value="MCE2055665.1"/>
    <property type="molecule type" value="Genomic_DNA"/>
</dbReference>
<gene>
    <name evidence="2" type="ORF">HAX54_043133</name>
</gene>
<comment type="caution">
    <text evidence="2">The sequence shown here is derived from an EMBL/GenBank/DDBJ whole genome shotgun (WGS) entry which is preliminary data.</text>
</comment>